<proteinExistence type="predicted"/>
<gene>
    <name evidence="3" type="ORF">OSB1V03_LOCUS15628</name>
</gene>
<dbReference type="EMBL" id="CAJPIZ010016345">
    <property type="protein sequence ID" value="CAG2115667.1"/>
    <property type="molecule type" value="Genomic_DNA"/>
</dbReference>
<keyword evidence="2" id="KW-0479">Metal-binding</keyword>
<dbReference type="Pfam" id="PF03098">
    <property type="entry name" value="An_peroxidase"/>
    <property type="match status" value="1"/>
</dbReference>
<protein>
    <recommendedName>
        <fullName evidence="5">Peroxidase</fullName>
    </recommendedName>
</protein>
<dbReference type="PANTHER" id="PTHR11475:SF143">
    <property type="entry name" value="PUTATIVE-RELATED"/>
    <property type="match status" value="1"/>
</dbReference>
<dbReference type="GO" id="GO:0004601">
    <property type="term" value="F:peroxidase activity"/>
    <property type="evidence" value="ECO:0007669"/>
    <property type="project" value="UniProtKB-KW"/>
</dbReference>
<evidence type="ECO:0000313" key="3">
    <source>
        <dbReference type="EMBL" id="CAD7635237.1"/>
    </source>
</evidence>
<evidence type="ECO:0008006" key="5">
    <source>
        <dbReference type="Google" id="ProtNLM"/>
    </source>
</evidence>
<keyword evidence="2" id="KW-0408">Iron</keyword>
<dbReference type="PANTHER" id="PTHR11475">
    <property type="entry name" value="OXIDASE/PEROXIDASE"/>
    <property type="match status" value="1"/>
</dbReference>
<dbReference type="SUPFAM" id="SSF48113">
    <property type="entry name" value="Heme-dependent peroxidases"/>
    <property type="match status" value="1"/>
</dbReference>
<dbReference type="PROSITE" id="PS50292">
    <property type="entry name" value="PEROXIDASE_3"/>
    <property type="match status" value="1"/>
</dbReference>
<dbReference type="GO" id="GO:0006979">
    <property type="term" value="P:response to oxidative stress"/>
    <property type="evidence" value="ECO:0007669"/>
    <property type="project" value="InterPro"/>
</dbReference>
<keyword evidence="4" id="KW-1185">Reference proteome</keyword>
<organism evidence="3">
    <name type="scientific">Medioppia subpectinata</name>
    <dbReference type="NCBI Taxonomy" id="1979941"/>
    <lineage>
        <taxon>Eukaryota</taxon>
        <taxon>Metazoa</taxon>
        <taxon>Ecdysozoa</taxon>
        <taxon>Arthropoda</taxon>
        <taxon>Chelicerata</taxon>
        <taxon>Arachnida</taxon>
        <taxon>Acari</taxon>
        <taxon>Acariformes</taxon>
        <taxon>Sarcoptiformes</taxon>
        <taxon>Oribatida</taxon>
        <taxon>Brachypylina</taxon>
        <taxon>Oppioidea</taxon>
        <taxon>Oppiidae</taxon>
        <taxon>Medioppia</taxon>
    </lineage>
</organism>
<feature type="binding site" description="axial binding residue" evidence="2">
    <location>
        <position position="188"/>
    </location>
    <ligand>
        <name>heme b</name>
        <dbReference type="ChEBI" id="CHEBI:60344"/>
    </ligand>
    <ligandPart>
        <name>Fe</name>
        <dbReference type="ChEBI" id="CHEBI:18248"/>
    </ligandPart>
</feature>
<evidence type="ECO:0000256" key="1">
    <source>
        <dbReference type="ARBA" id="ARBA00022559"/>
    </source>
</evidence>
<dbReference type="Proteomes" id="UP000759131">
    <property type="component" value="Unassembled WGS sequence"/>
</dbReference>
<dbReference type="PRINTS" id="PR00457">
    <property type="entry name" value="ANPEROXIDASE"/>
</dbReference>
<keyword evidence="1" id="KW-0575">Peroxidase</keyword>
<keyword evidence="1" id="KW-0560">Oxidoreductase</keyword>
<evidence type="ECO:0000313" key="4">
    <source>
        <dbReference type="Proteomes" id="UP000759131"/>
    </source>
</evidence>
<accession>A0A7R9Q7F0</accession>
<dbReference type="AlphaFoldDB" id="A0A7R9Q7F0"/>
<dbReference type="Gene3D" id="1.10.640.10">
    <property type="entry name" value="Haem peroxidase domain superfamily, animal type"/>
    <property type="match status" value="1"/>
</dbReference>
<dbReference type="GO" id="GO:0046872">
    <property type="term" value="F:metal ion binding"/>
    <property type="evidence" value="ECO:0007669"/>
    <property type="project" value="UniProtKB-KW"/>
</dbReference>
<dbReference type="OrthoDB" id="6479949at2759"/>
<name>A0A7R9Q7F0_9ACAR</name>
<dbReference type="GO" id="GO:0020037">
    <property type="term" value="F:heme binding"/>
    <property type="evidence" value="ECO:0007669"/>
    <property type="project" value="InterPro"/>
</dbReference>
<dbReference type="InterPro" id="IPR037120">
    <property type="entry name" value="Haem_peroxidase_sf_animal"/>
</dbReference>
<dbReference type="EMBL" id="OC870920">
    <property type="protein sequence ID" value="CAD7635237.1"/>
    <property type="molecule type" value="Genomic_DNA"/>
</dbReference>
<dbReference type="InterPro" id="IPR010255">
    <property type="entry name" value="Haem_peroxidase_sf"/>
</dbReference>
<dbReference type="InterPro" id="IPR019791">
    <property type="entry name" value="Haem_peroxidase_animal"/>
</dbReference>
<keyword evidence="2" id="KW-0349">Heme</keyword>
<feature type="non-terminal residue" evidence="3">
    <location>
        <position position="1"/>
    </location>
</feature>
<reference evidence="3" key="1">
    <citation type="submission" date="2020-11" db="EMBL/GenBank/DDBJ databases">
        <authorList>
            <person name="Tran Van P."/>
        </authorList>
    </citation>
    <scope>NUCLEOTIDE SEQUENCE</scope>
</reference>
<evidence type="ECO:0000256" key="2">
    <source>
        <dbReference type="PIRSR" id="PIRSR619791-2"/>
    </source>
</evidence>
<sequence length="433" mass="48977">PRNQMNAATPTLDLSHVYGGNLMNNSYLLRTFTGGRLRGSAAADGSTILPVAELPRDQDSLDLTQCRPPQERPWLTCFHSGDGIRSNQNPLVQSLHVLFHNRHNQHASALAKVNPHWTDEILFQEARRILIAEYTKIVYAEYLPSLLGKKVMDYYDLDVREHGFTKYNPKLDPSSIQAVGVAALRMGHSQIASLFRIIQKTHDSYAFNLRDKFFDVSDLYDGLTSGIVKGLLEDSDRNVDPFIVTDVKDFLFFNPRQPGVVDLPAININRGRDHGVPGYVYYLQYCTGAAIHSWSELSKFIPAENVRKLQSLYKSYKDIDLFVGGLSEFHLDGSILGPTFTCLNAIQFYHSKYGDRFYFEHGHESSAFSSEQLECIRQTTSLANLLCKTANLGSIQVNPMFIPSHSSNPKISCHKLPDIDYELWRDVGSYFKK</sequence>